<evidence type="ECO:0008006" key="4">
    <source>
        <dbReference type="Google" id="ProtNLM"/>
    </source>
</evidence>
<comment type="caution">
    <text evidence="2">The sequence shown here is derived from an EMBL/GenBank/DDBJ whole genome shotgun (WGS) entry which is preliminary data.</text>
</comment>
<keyword evidence="3" id="KW-1185">Reference proteome</keyword>
<evidence type="ECO:0000313" key="3">
    <source>
        <dbReference type="Proteomes" id="UP001620409"/>
    </source>
</evidence>
<dbReference type="EMBL" id="JADIKI010000021">
    <property type="protein sequence ID" value="MFK2853434.1"/>
    <property type="molecule type" value="Genomic_DNA"/>
</dbReference>
<feature type="signal peptide" evidence="1">
    <location>
        <begin position="1"/>
        <end position="17"/>
    </location>
</feature>
<proteinExistence type="predicted"/>
<organism evidence="2 3">
    <name type="scientific">Dyella humi</name>
    <dbReference type="NCBI Taxonomy" id="1770547"/>
    <lineage>
        <taxon>Bacteria</taxon>
        <taxon>Pseudomonadati</taxon>
        <taxon>Pseudomonadota</taxon>
        <taxon>Gammaproteobacteria</taxon>
        <taxon>Lysobacterales</taxon>
        <taxon>Rhodanobacteraceae</taxon>
        <taxon>Dyella</taxon>
    </lineage>
</organism>
<reference evidence="2 3" key="1">
    <citation type="submission" date="2020-10" db="EMBL/GenBank/DDBJ databases">
        <title>Phylogeny of dyella-like bacteria.</title>
        <authorList>
            <person name="Fu J."/>
        </authorList>
    </citation>
    <scope>NUCLEOTIDE SEQUENCE [LARGE SCALE GENOMIC DNA]</scope>
    <source>
        <strain evidence="2 3">DHG40</strain>
    </source>
</reference>
<gene>
    <name evidence="2" type="ORF">ISP18_02340</name>
</gene>
<accession>A0ABW8IGJ4</accession>
<dbReference type="RefSeq" id="WP_380016643.1">
    <property type="nucleotide sequence ID" value="NZ_JADIKI010000021.1"/>
</dbReference>
<keyword evidence="1" id="KW-0732">Signal</keyword>
<evidence type="ECO:0000256" key="1">
    <source>
        <dbReference type="SAM" id="SignalP"/>
    </source>
</evidence>
<evidence type="ECO:0000313" key="2">
    <source>
        <dbReference type="EMBL" id="MFK2853434.1"/>
    </source>
</evidence>
<protein>
    <recommendedName>
        <fullName evidence="4">Lipoprotein</fullName>
    </recommendedName>
</protein>
<sequence length="324" mass="34453">MKRAMVVLLSLMCAACAPVVTKVNVPDIAKSDSLLVRDMRPANEKDKNIFSLLISNDKYGIIRTGDERLSPSPVRLLQYQAFEKFKSEGNSPELDVYHFVVYQNNKSQLTAGTTGAVVGGLVGALVANALSDHDVQAQTKIFDERTFDRSANDEYQRGFFTHTENPDKAAVYIVYIDTDIGGKKVFTRTLAPMHKHGDQDPLASAVQLAIRNHLSHYDVGTPLVAAVASTTPAVVTPTPILVATANVTAASPTPAVAAAPTQVSAASAAMASMARDVASQMGCGAIQDNGDSTFVAPCGSYGVLIDCDGSQCRPVHTVKIKGNE</sequence>
<feature type="chain" id="PRO_5046559986" description="Lipoprotein" evidence="1">
    <location>
        <begin position="18"/>
        <end position="324"/>
    </location>
</feature>
<dbReference type="Proteomes" id="UP001620409">
    <property type="component" value="Unassembled WGS sequence"/>
</dbReference>
<name>A0ABW8IGJ4_9GAMM</name>